<dbReference type="EMBL" id="JAPDRL010000074">
    <property type="protein sequence ID" value="KAJ9659548.1"/>
    <property type="molecule type" value="Genomic_DNA"/>
</dbReference>
<feature type="transmembrane region" description="Helical" evidence="2">
    <location>
        <begin position="565"/>
        <end position="584"/>
    </location>
</feature>
<feature type="transmembrane region" description="Helical" evidence="2">
    <location>
        <begin position="1177"/>
        <end position="1197"/>
    </location>
</feature>
<evidence type="ECO:0000313" key="3">
    <source>
        <dbReference type="EMBL" id="KAJ9659548.1"/>
    </source>
</evidence>
<feature type="transmembrane region" description="Helical" evidence="2">
    <location>
        <begin position="109"/>
        <end position="130"/>
    </location>
</feature>
<dbReference type="PANTHER" id="PTHR37544">
    <property type="entry name" value="SPRAY-RELATED"/>
    <property type="match status" value="1"/>
</dbReference>
<keyword evidence="2" id="KW-0472">Membrane</keyword>
<feature type="transmembrane region" description="Helical" evidence="2">
    <location>
        <begin position="746"/>
        <end position="766"/>
    </location>
</feature>
<evidence type="ECO:0000256" key="1">
    <source>
        <dbReference type="SAM" id="MobiDB-lite"/>
    </source>
</evidence>
<accession>A0ABQ9NJ95</accession>
<name>A0ABQ9NJ95_9PEZI</name>
<comment type="caution">
    <text evidence="3">The sequence shown here is derived from an EMBL/GenBank/DDBJ whole genome shotgun (WGS) entry which is preliminary data.</text>
</comment>
<organism evidence="3 4">
    <name type="scientific">Coniosporium apollinis</name>
    <dbReference type="NCBI Taxonomy" id="61459"/>
    <lineage>
        <taxon>Eukaryota</taxon>
        <taxon>Fungi</taxon>
        <taxon>Dikarya</taxon>
        <taxon>Ascomycota</taxon>
        <taxon>Pezizomycotina</taxon>
        <taxon>Dothideomycetes</taxon>
        <taxon>Dothideomycetes incertae sedis</taxon>
        <taxon>Coniosporium</taxon>
    </lineage>
</organism>
<protein>
    <submittedName>
        <fullName evidence="3">Uncharacterized protein</fullName>
    </submittedName>
</protein>
<sequence length="1301" mass="142435">MSMFAKQKLAVVSVSEEESTDQEHVGAPGLLRRVRELLRLGEKEYGNNNGTAASPPLWKPAALRAPVLIAAMLLSTVFAVILEVFLRKSKTEGGIIFTWSVIEMSFGEAFPYLYLPTIIAVLYSIFWSWIDLDTKRFEPFHQLSKPGGASGKDSLLLQYPFDFIASVPIKALRRRHWPVMLASTAIVCVFWGLTPTQAGMFIPALITFNNTANPMRVSTDFVPLDKQRTESMTNHTYLAYGINWLGQHTPPYVGPGFAVTPFTPNDWAHERTLAEIWTAPTTQYSVDLTCESATVTIRSDVPDDQIDLPGNSFYESWNGCVVPRPFGPTGNETIAGANAQNGIKQFSAFYTGFSSDSDSSNLTLSSYCPANASHTFFVAFTKNKQSAADPPETPAALFCEPTYYSQAVNASILGDLFSPLFPLPLGPKLPINGTLFDTAGFERQLNSVKPTARYEIPGSVWPDMSERFSAMEISASSGGLPLHPILGIALGSFAGGYDPLPSVENLTNTITLQLEIEKAYQQLFAITIGDILAQNSNGSVIVTGKRTYTQMAVALDTVFTRTVQGLLGLTALLAAGLLCVSWSITEKLRFNPATIAATMSLVADNEQLLAGLQDFDGSTAKELDTAFKDKKYQLVFEGGRSLLRATPGAGDFTPNHNRPETGSSQQDRSDHGSSVGLTKRPRGVRPSEFRLLTTGAFMLFQIVLIVGLAVVYQKAKPFGLPRTKKETPPREEDGFELDETDFIGTLLYSILPIALATFIEPLWVVLNRQLCLLQPFEDLRRGNSAAANSIGVDYMSLPPQLVLWRALRSGHWVLALVCGMSVLANVLAVALGGLFYSFSGGPPITTNMVQPYTPRFASLEKSSVPSGSIAQVHMAMATNFTYNTILPKWTDDEFIYIPFLPHDYDSTNISHSVAEYEATTRAFGARLDCVPLSAGTFNDYELKVIPDQQKSGLGANLSVIVDRGDGTVAECPRGAVSIELVNTMSALPDASESERSFCEQFVVAGWIRNTGPDICATMGLVAPEDATLIGCRPRLVTGTVRLRSEGDGGIRKPRVENVTSDGIEQYFADEPSRYITRIQGFLDQGRATWHNDSHPSDFMNYLMMKASNSTRMLDPSLPPPPAEEAAAQFNQIYAKLFALYLGTHMNTLLIPSENPAAVTLSGITFDSKDRIFVSKPMFIIAETILCTYVIVTIIVYIRRPERFLPRLPTTIASIIATFAASHAVRDFGSTAHLSTKERAEFIGALGTKYGYGSFIGTDGKGHVGIEKEPLMAPLKHSTSLSWARKRRFWAFHGEADDRRVP</sequence>
<gene>
    <name evidence="3" type="ORF">H2201_007297</name>
</gene>
<dbReference type="PANTHER" id="PTHR37544:SF3">
    <property type="entry name" value="SPRAY"/>
    <property type="match status" value="1"/>
</dbReference>
<reference evidence="3" key="1">
    <citation type="submission" date="2022-10" db="EMBL/GenBank/DDBJ databases">
        <title>Culturing micro-colonial fungi from biological soil crusts in the Mojave desert and describing Neophaeococcomyces mojavensis, and introducing the new genera and species Taxawa tesnikishii.</title>
        <authorList>
            <person name="Kurbessoian T."/>
            <person name="Stajich J.E."/>
        </authorList>
    </citation>
    <scope>NUCLEOTIDE SEQUENCE</scope>
    <source>
        <strain evidence="3">TK_1</strain>
    </source>
</reference>
<feature type="compositionally biased region" description="Polar residues" evidence="1">
    <location>
        <begin position="654"/>
        <end position="666"/>
    </location>
</feature>
<proteinExistence type="predicted"/>
<evidence type="ECO:0000313" key="4">
    <source>
        <dbReference type="Proteomes" id="UP001172684"/>
    </source>
</evidence>
<keyword evidence="4" id="KW-1185">Reference proteome</keyword>
<dbReference type="Pfam" id="PF11915">
    <property type="entry name" value="DUF3433"/>
    <property type="match status" value="2"/>
</dbReference>
<keyword evidence="2" id="KW-1133">Transmembrane helix</keyword>
<feature type="transmembrane region" description="Helical" evidence="2">
    <location>
        <begin position="812"/>
        <end position="838"/>
    </location>
</feature>
<keyword evidence="2" id="KW-0812">Transmembrane</keyword>
<feature type="region of interest" description="Disordered" evidence="1">
    <location>
        <begin position="645"/>
        <end position="681"/>
    </location>
</feature>
<feature type="transmembrane region" description="Helical" evidence="2">
    <location>
        <begin position="689"/>
        <end position="712"/>
    </location>
</feature>
<feature type="transmembrane region" description="Helical" evidence="2">
    <location>
        <begin position="67"/>
        <end position="86"/>
    </location>
</feature>
<feature type="transmembrane region" description="Helical" evidence="2">
    <location>
        <begin position="179"/>
        <end position="206"/>
    </location>
</feature>
<evidence type="ECO:0000256" key="2">
    <source>
        <dbReference type="SAM" id="Phobius"/>
    </source>
</evidence>
<dbReference type="Proteomes" id="UP001172684">
    <property type="component" value="Unassembled WGS sequence"/>
</dbReference>
<dbReference type="InterPro" id="IPR021840">
    <property type="entry name" value="DUF3433"/>
</dbReference>